<keyword evidence="6" id="KW-0645">Protease</keyword>
<evidence type="ECO:0000256" key="1">
    <source>
        <dbReference type="ARBA" id="ARBA00001770"/>
    </source>
</evidence>
<dbReference type="PANTHER" id="PTHR23402">
    <property type="entry name" value="PROTEASE FAMILY C15 PYROGLUTAMYL-PEPTIDASE I-RELATED"/>
    <property type="match status" value="1"/>
</dbReference>
<dbReference type="CDD" id="cd00501">
    <property type="entry name" value="Peptidase_C15"/>
    <property type="match status" value="1"/>
</dbReference>
<reference evidence="11 12" key="1">
    <citation type="submission" date="2017-05" db="EMBL/GenBank/DDBJ databases">
        <title>Virgibacillus sp. AK90 isolated from a saltern of Kakinada, India.</title>
        <authorList>
            <person name="Gupta V."/>
            <person name="Sidhu C."/>
            <person name="Korpole S."/>
            <person name="Pinnaka A.K."/>
        </authorList>
    </citation>
    <scope>NUCLEOTIDE SEQUENCE [LARGE SCALE GENOMIC DNA]</scope>
    <source>
        <strain evidence="11 12">AK90</strain>
    </source>
</reference>
<dbReference type="PROSITE" id="PS01333">
    <property type="entry name" value="PYRASE_GLU"/>
    <property type="match status" value="1"/>
</dbReference>
<dbReference type="PRINTS" id="PR00706">
    <property type="entry name" value="PYROGLUPTASE"/>
</dbReference>
<dbReference type="InterPro" id="IPR000816">
    <property type="entry name" value="Peptidase_C15"/>
</dbReference>
<keyword evidence="8" id="KW-0788">Thiol protease</keyword>
<comment type="caution">
    <text evidence="11">The sequence shown here is derived from an EMBL/GenBank/DDBJ whole genome shotgun (WGS) entry which is preliminary data.</text>
</comment>
<dbReference type="PANTHER" id="PTHR23402:SF1">
    <property type="entry name" value="PYROGLUTAMYL-PEPTIDASE I"/>
    <property type="match status" value="1"/>
</dbReference>
<organism evidence="11 12">
    <name type="scientific">Virgibacillus dokdonensis</name>
    <dbReference type="NCBI Taxonomy" id="302167"/>
    <lineage>
        <taxon>Bacteria</taxon>
        <taxon>Bacillati</taxon>
        <taxon>Bacillota</taxon>
        <taxon>Bacilli</taxon>
        <taxon>Bacillales</taxon>
        <taxon>Bacillaceae</taxon>
        <taxon>Virgibacillus</taxon>
    </lineage>
</organism>
<evidence type="ECO:0000313" key="12">
    <source>
        <dbReference type="Proteomes" id="UP000256488"/>
    </source>
</evidence>
<dbReference type="GO" id="GO:0006508">
    <property type="term" value="P:proteolysis"/>
    <property type="evidence" value="ECO:0007669"/>
    <property type="project" value="UniProtKB-KW"/>
</dbReference>
<evidence type="ECO:0000313" key="11">
    <source>
        <dbReference type="EMBL" id="RFA34068.1"/>
    </source>
</evidence>
<gene>
    <name evidence="11" type="ORF">CAI16_12665</name>
</gene>
<dbReference type="InterPro" id="IPR033693">
    <property type="entry name" value="PGPEP1_Glu_AS"/>
</dbReference>
<keyword evidence="5" id="KW-0963">Cytoplasm</keyword>
<comment type="function">
    <text evidence="2">Removes 5-oxoproline from various penultimate amino acid residues except L-proline.</text>
</comment>
<dbReference type="Gene3D" id="3.40.630.20">
    <property type="entry name" value="Peptidase C15, pyroglutamyl peptidase I-like"/>
    <property type="match status" value="1"/>
</dbReference>
<accession>A0A3E0WMP6</accession>
<keyword evidence="7" id="KW-0378">Hydrolase</keyword>
<feature type="active site" evidence="9">
    <location>
        <position position="80"/>
    </location>
</feature>
<evidence type="ECO:0000256" key="8">
    <source>
        <dbReference type="ARBA" id="ARBA00022807"/>
    </source>
</evidence>
<dbReference type="RefSeq" id="WP_116278682.1">
    <property type="nucleotide sequence ID" value="NZ_NFZX01000027.1"/>
</dbReference>
<dbReference type="Pfam" id="PF01470">
    <property type="entry name" value="Peptidase_C15"/>
    <property type="match status" value="1"/>
</dbReference>
<proteinExistence type="inferred from homology"/>
<comment type="catalytic activity">
    <reaction evidence="1 9">
        <text>Release of an N-terminal pyroglutamyl group from a polypeptide, the second amino acid generally not being Pro.</text>
        <dbReference type="EC" id="3.4.19.3"/>
    </reaction>
</comment>
<dbReference type="EC" id="3.4.19.3" evidence="9"/>
<evidence type="ECO:0000256" key="3">
    <source>
        <dbReference type="ARBA" id="ARBA00004496"/>
    </source>
</evidence>
<sequence length="201" mass="21897">MKKLLLTGFVAFLDNPINPTEKIVEELDGGVIDSYKIVARKLPVDFMTAGKQLITHMEEVKPEAVIALGLAAGRSAITPERIAINCNDGLKDNPGYQPHGEKIVTGGADGYFSTLPLHKIIDALHDEKLPAHISNTAGTYVCNNVMYHALHFAQKQALSIPVGFIHLPASHELALKKQLPSWSQSDLTRAVKTIISTLSRI</sequence>
<dbReference type="AlphaFoldDB" id="A0A3E0WMP6"/>
<feature type="active site" evidence="10">
    <location>
        <position position="142"/>
    </location>
</feature>
<dbReference type="InterPro" id="IPR016125">
    <property type="entry name" value="Peptidase_C15-like"/>
</dbReference>
<dbReference type="Proteomes" id="UP000256488">
    <property type="component" value="Unassembled WGS sequence"/>
</dbReference>
<dbReference type="GO" id="GO:0016920">
    <property type="term" value="F:pyroglutamyl-peptidase activity"/>
    <property type="evidence" value="ECO:0007669"/>
    <property type="project" value="UniProtKB-EC"/>
</dbReference>
<dbReference type="InterPro" id="IPR033694">
    <property type="entry name" value="PGPEP1_Cys_AS"/>
</dbReference>
<dbReference type="InterPro" id="IPR036440">
    <property type="entry name" value="Peptidase_C15-like_sf"/>
</dbReference>
<dbReference type="PIRSF" id="PIRSF015592">
    <property type="entry name" value="Prld-crbxl_pptds"/>
    <property type="match status" value="1"/>
</dbReference>
<dbReference type="PROSITE" id="PS01334">
    <property type="entry name" value="PYRASE_CYS"/>
    <property type="match status" value="1"/>
</dbReference>
<dbReference type="SUPFAM" id="SSF53182">
    <property type="entry name" value="Pyrrolidone carboxyl peptidase (pyroglutamate aminopeptidase)"/>
    <property type="match status" value="1"/>
</dbReference>
<evidence type="ECO:0000256" key="6">
    <source>
        <dbReference type="ARBA" id="ARBA00022670"/>
    </source>
</evidence>
<evidence type="ECO:0000256" key="5">
    <source>
        <dbReference type="ARBA" id="ARBA00022490"/>
    </source>
</evidence>
<evidence type="ECO:0000256" key="10">
    <source>
        <dbReference type="PROSITE-ProRule" id="PRU10077"/>
    </source>
</evidence>
<comment type="subcellular location">
    <subcellularLocation>
        <location evidence="3">Cytoplasm</location>
    </subcellularLocation>
</comment>
<evidence type="ECO:0000256" key="9">
    <source>
        <dbReference type="PROSITE-ProRule" id="PRU10076"/>
    </source>
</evidence>
<dbReference type="GO" id="GO:0005829">
    <property type="term" value="C:cytosol"/>
    <property type="evidence" value="ECO:0007669"/>
    <property type="project" value="InterPro"/>
</dbReference>
<dbReference type="NCBIfam" id="NF009676">
    <property type="entry name" value="PRK13197.1"/>
    <property type="match status" value="1"/>
</dbReference>
<evidence type="ECO:0000256" key="7">
    <source>
        <dbReference type="ARBA" id="ARBA00022801"/>
    </source>
</evidence>
<comment type="similarity">
    <text evidence="4">Belongs to the peptidase C15 family.</text>
</comment>
<name>A0A3E0WMP6_9BACI</name>
<evidence type="ECO:0000256" key="2">
    <source>
        <dbReference type="ARBA" id="ARBA00002280"/>
    </source>
</evidence>
<evidence type="ECO:0000256" key="4">
    <source>
        <dbReference type="ARBA" id="ARBA00006641"/>
    </source>
</evidence>
<protein>
    <recommendedName>
        <fullName evidence="9">Pyroglutamyl-peptidase I</fullName>
        <ecNumber evidence="9">3.4.19.3</ecNumber>
    </recommendedName>
</protein>
<dbReference type="EMBL" id="NFZX01000027">
    <property type="protein sequence ID" value="RFA34068.1"/>
    <property type="molecule type" value="Genomic_DNA"/>
</dbReference>